<dbReference type="RefSeq" id="WP_036867119.1">
    <property type="nucleotide sequence ID" value="NZ_JRNQ01000034.1"/>
</dbReference>
<dbReference type="AlphaFoldDB" id="A0A096CGY9"/>
<dbReference type="Proteomes" id="UP000029525">
    <property type="component" value="Unassembled WGS sequence"/>
</dbReference>
<reference evidence="3 4" key="1">
    <citation type="submission" date="2014-07" db="EMBL/GenBank/DDBJ databases">
        <authorList>
            <person name="McCorrison J."/>
            <person name="Sanka R."/>
            <person name="Torralba M."/>
            <person name="Gillis M."/>
            <person name="Haft D.H."/>
            <person name="Methe B."/>
            <person name="Sutton G."/>
            <person name="Nelson K.E."/>
        </authorList>
    </citation>
    <scope>NUCLEOTIDE SEQUENCE [LARGE SCALE GENOMIC DNA]</scope>
    <source>
        <strain evidence="3 4">DNF00320</strain>
    </source>
</reference>
<feature type="transmembrane region" description="Helical" evidence="1">
    <location>
        <begin position="59"/>
        <end position="81"/>
    </location>
</feature>
<dbReference type="Gene3D" id="1.20.144.10">
    <property type="entry name" value="Phosphatidic acid phosphatase type 2/haloperoxidase"/>
    <property type="match status" value="2"/>
</dbReference>
<dbReference type="SUPFAM" id="SSF48317">
    <property type="entry name" value="Acid phosphatase/Vanadium-dependent haloperoxidase"/>
    <property type="match status" value="1"/>
</dbReference>
<dbReference type="PANTHER" id="PTHR14969:SF13">
    <property type="entry name" value="AT30094P"/>
    <property type="match status" value="1"/>
</dbReference>
<evidence type="ECO:0000259" key="2">
    <source>
        <dbReference type="SMART" id="SM00014"/>
    </source>
</evidence>
<protein>
    <recommendedName>
        <fullName evidence="2">Phosphatidic acid phosphatase type 2/haloperoxidase domain-containing protein</fullName>
    </recommendedName>
</protein>
<name>A0A096CGY9_9BACT</name>
<keyword evidence="1" id="KW-0472">Membrane</keyword>
<feature type="domain" description="Phosphatidic acid phosphatase type 2/haloperoxidase" evidence="2">
    <location>
        <begin position="62"/>
        <end position="178"/>
    </location>
</feature>
<gene>
    <name evidence="3" type="ORF">HMPREF0647_06275</name>
</gene>
<dbReference type="Pfam" id="PF01569">
    <property type="entry name" value="PAP2"/>
    <property type="match status" value="1"/>
</dbReference>
<keyword evidence="1" id="KW-1133">Transmembrane helix</keyword>
<feature type="transmembrane region" description="Helical" evidence="1">
    <location>
        <begin position="139"/>
        <end position="157"/>
    </location>
</feature>
<proteinExistence type="predicted"/>
<feature type="transmembrane region" description="Helical" evidence="1">
    <location>
        <begin position="211"/>
        <end position="229"/>
    </location>
</feature>
<feature type="transmembrane region" description="Helical" evidence="1">
    <location>
        <begin position="28"/>
        <end position="50"/>
    </location>
</feature>
<organism evidence="3 4">
    <name type="scientific">Prevotella bivia DNF00320</name>
    <dbReference type="NCBI Taxonomy" id="1401068"/>
    <lineage>
        <taxon>Bacteria</taxon>
        <taxon>Pseudomonadati</taxon>
        <taxon>Bacteroidota</taxon>
        <taxon>Bacteroidia</taxon>
        <taxon>Bacteroidales</taxon>
        <taxon>Prevotellaceae</taxon>
        <taxon>Prevotella</taxon>
    </lineage>
</organism>
<comment type="caution">
    <text evidence="3">The sequence shown here is derived from an EMBL/GenBank/DDBJ whole genome shotgun (WGS) entry which is preliminary data.</text>
</comment>
<evidence type="ECO:0000313" key="4">
    <source>
        <dbReference type="Proteomes" id="UP000029525"/>
    </source>
</evidence>
<dbReference type="EMBL" id="JRNQ01000034">
    <property type="protein sequence ID" value="KGF44549.1"/>
    <property type="molecule type" value="Genomic_DNA"/>
</dbReference>
<evidence type="ECO:0000256" key="1">
    <source>
        <dbReference type="SAM" id="Phobius"/>
    </source>
</evidence>
<accession>A0A096CGY9</accession>
<dbReference type="PANTHER" id="PTHR14969">
    <property type="entry name" value="SPHINGOSINE-1-PHOSPHATE PHOSPHOHYDROLASE"/>
    <property type="match status" value="1"/>
</dbReference>
<dbReference type="OrthoDB" id="9789113at2"/>
<sequence length="231" mass="26477">MSLELLKYFDEALVVALHGGNNLFLDNFVIVLTSAYTWIPLYIALLFLVIKNNENWKKIFLIIGVLMGTIILSNILNNLIIKPVFGRIRPFNNPALHHLLPLVKGYTAKGFSFYSSHTSNCFLILTFITLLVRNKTLSFFLLLWSLMIAWTRLYVGVHYPTDILIGILLGTLLAIIGYILYYKTYKITNEHLHFISAQYTTTGYRLADIDIVLNIFILTLIYAVFHAVLQL</sequence>
<dbReference type="InterPro" id="IPR000326">
    <property type="entry name" value="PAP2/HPO"/>
</dbReference>
<evidence type="ECO:0000313" key="3">
    <source>
        <dbReference type="EMBL" id="KGF44549.1"/>
    </source>
</evidence>
<keyword evidence="1" id="KW-0812">Transmembrane</keyword>
<dbReference type="SMART" id="SM00014">
    <property type="entry name" value="acidPPc"/>
    <property type="match status" value="1"/>
</dbReference>
<feature type="transmembrane region" description="Helical" evidence="1">
    <location>
        <begin position="163"/>
        <end position="182"/>
    </location>
</feature>
<dbReference type="InterPro" id="IPR036938">
    <property type="entry name" value="PAP2/HPO_sf"/>
</dbReference>
<feature type="transmembrane region" description="Helical" evidence="1">
    <location>
        <begin position="111"/>
        <end position="132"/>
    </location>
</feature>